<comment type="subcellular location">
    <subcellularLocation>
        <location evidence="1">Cell membrane</location>
        <topology evidence="1">Lipid-anchor</topology>
    </subcellularLocation>
</comment>
<dbReference type="PANTHER" id="PTHR30290:SF9">
    <property type="entry name" value="OLIGOPEPTIDE-BINDING PROTEIN APPA"/>
    <property type="match status" value="1"/>
</dbReference>
<dbReference type="GO" id="GO:0042597">
    <property type="term" value="C:periplasmic space"/>
    <property type="evidence" value="ECO:0007669"/>
    <property type="project" value="UniProtKB-ARBA"/>
</dbReference>
<dbReference type="AlphaFoldDB" id="C0C289"/>
<evidence type="ECO:0000259" key="7">
    <source>
        <dbReference type="Pfam" id="PF00496"/>
    </source>
</evidence>
<organism evidence="8 9">
    <name type="scientific">[Clostridium] hylemonae DSM 15053</name>
    <dbReference type="NCBI Taxonomy" id="553973"/>
    <lineage>
        <taxon>Bacteria</taxon>
        <taxon>Bacillati</taxon>
        <taxon>Bacillota</taxon>
        <taxon>Clostridia</taxon>
        <taxon>Lachnospirales</taxon>
        <taxon>Lachnospiraceae</taxon>
    </lineage>
</organism>
<comment type="similarity">
    <text evidence="2">Belongs to the bacterial solute-binding protein 5 family.</text>
</comment>
<evidence type="ECO:0000256" key="2">
    <source>
        <dbReference type="ARBA" id="ARBA00005695"/>
    </source>
</evidence>
<dbReference type="InterPro" id="IPR030678">
    <property type="entry name" value="Peptide/Ni-bd"/>
</dbReference>
<dbReference type="PIRSF" id="PIRSF002741">
    <property type="entry name" value="MppA"/>
    <property type="match status" value="1"/>
</dbReference>
<keyword evidence="9" id="KW-1185">Reference proteome</keyword>
<evidence type="ECO:0000256" key="5">
    <source>
        <dbReference type="SAM" id="MobiDB-lite"/>
    </source>
</evidence>
<dbReference type="CDD" id="cd08512">
    <property type="entry name" value="PBP2_NikA_DppA_OppA_like_7"/>
    <property type="match status" value="1"/>
</dbReference>
<feature type="region of interest" description="Disordered" evidence="5">
    <location>
        <begin position="24"/>
        <end position="45"/>
    </location>
</feature>
<comment type="caution">
    <text evidence="8">The sequence shown here is derived from an EMBL/GenBank/DDBJ whole genome shotgun (WGS) entry which is preliminary data.</text>
</comment>
<proteinExistence type="inferred from homology"/>
<keyword evidence="4 6" id="KW-0732">Signal</keyword>
<dbReference type="GO" id="GO:0043190">
    <property type="term" value="C:ATP-binding cassette (ABC) transporter complex"/>
    <property type="evidence" value="ECO:0007669"/>
    <property type="project" value="InterPro"/>
</dbReference>
<dbReference type="Pfam" id="PF00496">
    <property type="entry name" value="SBP_bac_5"/>
    <property type="match status" value="1"/>
</dbReference>
<sequence length="551" mass="60878">MKKMISSLLCVVMAAALFAGCGKASSDEEKSGDTPSVGDTANDGDNIVRYTLTSTPQIDPGVGSDLGAATVLINLYDPLVQPQKDGSTAPWIATEWETSEDGKTWTFKLRDDVKFHSGNPLTAADVVYSMQRNLDMGEGFGYLFSSVVEEAKALDDTTVQFVCNKPTGTLLATLVRLYILDSKLVEENYAKGDYGDKGDYGKAFLLENDAGSGPYKVKKYAANSHVLCEKNTDYWAGLDENTPEEFKAIGSNEAVTVKTMLERKELELSDEYQTSETIDALGKVDGISIMENTQGDIIYLLLNNQKAPTDDEHVRKALAYMLDYDAVCKDVYPNSVKAESIISKNVLGFKKMSEYSFNIEKAKEEIQKSKYADNIQDYPIEVCWVAETPDREKLALLIQSAAQQIGVNVKVVKTPWSSVVENSSSPESTPNVTTTWFSADYPEAGSVFESALHSKTSGTWKNCCWIEDATLDGMIDDAMTTVDQEERVAKYEGIQDYLADKCVMIPIAEVTLRFAYRSDYVDYDAADPANLVPVMGYINYMPNIKVYPDKK</sequence>
<feature type="chain" id="PRO_5038565063" evidence="6">
    <location>
        <begin position="25"/>
        <end position="551"/>
    </location>
</feature>
<evidence type="ECO:0000256" key="3">
    <source>
        <dbReference type="ARBA" id="ARBA00022448"/>
    </source>
</evidence>
<dbReference type="HOGENOM" id="CLU_017028_7_2_9"/>
<name>C0C289_9FIRM</name>
<dbReference type="InterPro" id="IPR023765">
    <property type="entry name" value="SBP_5_CS"/>
</dbReference>
<dbReference type="InterPro" id="IPR039424">
    <property type="entry name" value="SBP_5"/>
</dbReference>
<dbReference type="EMBL" id="ABYI02000022">
    <property type="protein sequence ID" value="EEG73743.1"/>
    <property type="molecule type" value="Genomic_DNA"/>
</dbReference>
<evidence type="ECO:0000256" key="6">
    <source>
        <dbReference type="SAM" id="SignalP"/>
    </source>
</evidence>
<feature type="domain" description="Solute-binding protein family 5" evidence="7">
    <location>
        <begin position="89"/>
        <end position="457"/>
    </location>
</feature>
<dbReference type="SUPFAM" id="SSF53850">
    <property type="entry name" value="Periplasmic binding protein-like II"/>
    <property type="match status" value="1"/>
</dbReference>
<dbReference type="GO" id="GO:0015833">
    <property type="term" value="P:peptide transport"/>
    <property type="evidence" value="ECO:0007669"/>
    <property type="project" value="TreeGrafter"/>
</dbReference>
<reference evidence="8" key="2">
    <citation type="submission" date="2013-06" db="EMBL/GenBank/DDBJ databases">
        <title>Draft genome sequence of Clostridium hylemonae (DSM 15053).</title>
        <authorList>
            <person name="Sudarsanam P."/>
            <person name="Ley R."/>
            <person name="Guruge J."/>
            <person name="Turnbaugh P.J."/>
            <person name="Mahowald M."/>
            <person name="Liep D."/>
            <person name="Gordon J."/>
        </authorList>
    </citation>
    <scope>NUCLEOTIDE SEQUENCE</scope>
    <source>
        <strain evidence="8">DSM 15053</strain>
    </source>
</reference>
<dbReference type="RefSeq" id="WP_006443092.1">
    <property type="nucleotide sequence ID" value="NZ_CP036524.1"/>
</dbReference>
<evidence type="ECO:0000256" key="4">
    <source>
        <dbReference type="ARBA" id="ARBA00022729"/>
    </source>
</evidence>
<dbReference type="GO" id="GO:1904680">
    <property type="term" value="F:peptide transmembrane transporter activity"/>
    <property type="evidence" value="ECO:0007669"/>
    <property type="project" value="TreeGrafter"/>
</dbReference>
<dbReference type="eggNOG" id="COG0747">
    <property type="taxonomic scope" value="Bacteria"/>
</dbReference>
<dbReference type="InterPro" id="IPR000914">
    <property type="entry name" value="SBP_5_dom"/>
</dbReference>
<dbReference type="Proteomes" id="UP000004893">
    <property type="component" value="Unassembled WGS sequence"/>
</dbReference>
<dbReference type="PROSITE" id="PS01040">
    <property type="entry name" value="SBP_BACTERIAL_5"/>
    <property type="match status" value="1"/>
</dbReference>
<dbReference type="PANTHER" id="PTHR30290">
    <property type="entry name" value="PERIPLASMIC BINDING COMPONENT OF ABC TRANSPORTER"/>
    <property type="match status" value="1"/>
</dbReference>
<accession>C0C289</accession>
<dbReference type="Gene3D" id="3.40.190.10">
    <property type="entry name" value="Periplasmic binding protein-like II"/>
    <property type="match status" value="1"/>
</dbReference>
<gene>
    <name evidence="8" type="ORF">CLOHYLEM_05748</name>
</gene>
<dbReference type="STRING" id="553973.CLOHYLEM_05748"/>
<keyword evidence="3" id="KW-0813">Transport</keyword>
<dbReference type="Gene3D" id="3.10.105.10">
    <property type="entry name" value="Dipeptide-binding Protein, Domain 3"/>
    <property type="match status" value="1"/>
</dbReference>
<feature type="signal peptide" evidence="6">
    <location>
        <begin position="1"/>
        <end position="24"/>
    </location>
</feature>
<dbReference type="OrthoDB" id="9772924at2"/>
<reference evidence="8" key="1">
    <citation type="submission" date="2009-02" db="EMBL/GenBank/DDBJ databases">
        <authorList>
            <person name="Fulton L."/>
            <person name="Clifton S."/>
            <person name="Fulton B."/>
            <person name="Xu J."/>
            <person name="Minx P."/>
            <person name="Pepin K.H."/>
            <person name="Johnson M."/>
            <person name="Bhonagiri V."/>
            <person name="Nash W.E."/>
            <person name="Mardis E.R."/>
            <person name="Wilson R.K."/>
        </authorList>
    </citation>
    <scope>NUCLEOTIDE SEQUENCE [LARGE SCALE GENOMIC DNA]</scope>
    <source>
        <strain evidence="8">DSM 15053</strain>
    </source>
</reference>
<evidence type="ECO:0000313" key="9">
    <source>
        <dbReference type="Proteomes" id="UP000004893"/>
    </source>
</evidence>
<evidence type="ECO:0000256" key="1">
    <source>
        <dbReference type="ARBA" id="ARBA00004193"/>
    </source>
</evidence>
<protein>
    <submittedName>
        <fullName evidence="8">ABC transporter, substrate-binding protein, family 5</fullName>
    </submittedName>
</protein>
<dbReference type="PROSITE" id="PS51257">
    <property type="entry name" value="PROKAR_LIPOPROTEIN"/>
    <property type="match status" value="1"/>
</dbReference>
<evidence type="ECO:0000313" key="8">
    <source>
        <dbReference type="EMBL" id="EEG73743.1"/>
    </source>
</evidence>